<evidence type="ECO:0000259" key="1">
    <source>
        <dbReference type="PROSITE" id="PS51186"/>
    </source>
</evidence>
<protein>
    <submittedName>
        <fullName evidence="2">GNAT family N-acetyltransferase</fullName>
    </submittedName>
</protein>
<dbReference type="EMBL" id="VOGW01000021">
    <property type="protein sequence ID" value="TWV56680.1"/>
    <property type="molecule type" value="Genomic_DNA"/>
</dbReference>
<sequence>MPFLTSPVLPAGALARAPQPAIASGDGLVLRPWRAADAPAVHAAFQDPLMHRFHGKSCESEAEAAGWITEWQGLWAGERQAQWAVADADGDALLGRVALRQIELGDGTAEIAYWTVAGARGRGVAARAAAALTRWAFEEIGFHRLELMHSTANEASCRVARKAGYAAEGTRRSAFLHPDGWHDMHLHARVRGD</sequence>
<dbReference type="InterPro" id="IPR051908">
    <property type="entry name" value="Ribosomal_N-acetyltransferase"/>
</dbReference>
<dbReference type="PANTHER" id="PTHR43441:SF10">
    <property type="entry name" value="ACETYLTRANSFERASE"/>
    <property type="match status" value="1"/>
</dbReference>
<dbReference type="PROSITE" id="PS51186">
    <property type="entry name" value="GNAT"/>
    <property type="match status" value="1"/>
</dbReference>
<comment type="caution">
    <text evidence="2">The sequence shown here is derived from an EMBL/GenBank/DDBJ whole genome shotgun (WGS) entry which is preliminary data.</text>
</comment>
<keyword evidence="3" id="KW-1185">Reference proteome</keyword>
<organism evidence="2 3">
    <name type="scientific">Streptomyces misionensis</name>
    <dbReference type="NCBI Taxonomy" id="67331"/>
    <lineage>
        <taxon>Bacteria</taxon>
        <taxon>Bacillati</taxon>
        <taxon>Actinomycetota</taxon>
        <taxon>Actinomycetes</taxon>
        <taxon>Kitasatosporales</taxon>
        <taxon>Streptomycetaceae</taxon>
        <taxon>Streptomyces</taxon>
    </lineage>
</organism>
<dbReference type="GO" id="GO:0005737">
    <property type="term" value="C:cytoplasm"/>
    <property type="evidence" value="ECO:0007669"/>
    <property type="project" value="TreeGrafter"/>
</dbReference>
<keyword evidence="2" id="KW-0808">Transferase</keyword>
<dbReference type="InterPro" id="IPR016181">
    <property type="entry name" value="Acyl_CoA_acyltransferase"/>
</dbReference>
<name>A0A5C6K0V4_9ACTN</name>
<dbReference type="PANTHER" id="PTHR43441">
    <property type="entry name" value="RIBOSOMAL-PROTEIN-SERINE ACETYLTRANSFERASE"/>
    <property type="match status" value="1"/>
</dbReference>
<proteinExistence type="predicted"/>
<dbReference type="Gene3D" id="3.40.630.30">
    <property type="match status" value="1"/>
</dbReference>
<dbReference type="GO" id="GO:0008999">
    <property type="term" value="F:protein-N-terminal-alanine acetyltransferase activity"/>
    <property type="evidence" value="ECO:0007669"/>
    <property type="project" value="TreeGrafter"/>
</dbReference>
<dbReference type="RefSeq" id="WP_146463730.1">
    <property type="nucleotide sequence ID" value="NZ_VOGW01000021.1"/>
</dbReference>
<accession>A0A5C6K0V4</accession>
<evidence type="ECO:0000313" key="3">
    <source>
        <dbReference type="Proteomes" id="UP000320481"/>
    </source>
</evidence>
<feature type="domain" description="N-acetyltransferase" evidence="1">
    <location>
        <begin position="28"/>
        <end position="187"/>
    </location>
</feature>
<dbReference type="InterPro" id="IPR000182">
    <property type="entry name" value="GNAT_dom"/>
</dbReference>
<dbReference type="GO" id="GO:1990189">
    <property type="term" value="F:protein N-terminal-serine acetyltransferase activity"/>
    <property type="evidence" value="ECO:0007669"/>
    <property type="project" value="TreeGrafter"/>
</dbReference>
<dbReference type="Pfam" id="PF13302">
    <property type="entry name" value="Acetyltransf_3"/>
    <property type="match status" value="1"/>
</dbReference>
<dbReference type="AlphaFoldDB" id="A0A5C6K0V4"/>
<dbReference type="Proteomes" id="UP000320481">
    <property type="component" value="Unassembled WGS sequence"/>
</dbReference>
<evidence type="ECO:0000313" key="2">
    <source>
        <dbReference type="EMBL" id="TWV56680.1"/>
    </source>
</evidence>
<dbReference type="SUPFAM" id="SSF55729">
    <property type="entry name" value="Acyl-CoA N-acyltransferases (Nat)"/>
    <property type="match status" value="1"/>
</dbReference>
<reference evidence="2" key="1">
    <citation type="journal article" date="2019" name="Microbiol. Resour. Announc.">
        <title>Draft Genomic Sequences of Streptomyces misionensis and Streptomyces albidoflavus, bacteria applied for phytopathogen biocontrol.</title>
        <authorList>
            <person name="Pylro V."/>
            <person name="Dias A."/>
            <person name="Andreote F."/>
            <person name="Varani A."/>
            <person name="Andreote C."/>
            <person name="Bernardo E."/>
            <person name="Martins T."/>
        </authorList>
    </citation>
    <scope>NUCLEOTIDE SEQUENCE [LARGE SCALE GENOMIC DNA]</scope>
    <source>
        <strain evidence="2">66</strain>
    </source>
</reference>
<gene>
    <name evidence="2" type="ORF">FRZ03_03945</name>
</gene>